<dbReference type="Gene3D" id="2.130.10.10">
    <property type="entry name" value="YVTN repeat-like/Quinoprotein amine dehydrogenase"/>
    <property type="match status" value="1"/>
</dbReference>
<dbReference type="InterPro" id="IPR036278">
    <property type="entry name" value="Sialidase_sf"/>
</dbReference>
<dbReference type="Pfam" id="PF14870">
    <property type="entry name" value="PSII_BNR"/>
    <property type="match status" value="2"/>
</dbReference>
<dbReference type="AlphaFoldDB" id="A0A364NR71"/>
<feature type="domain" description="Photosynthesis system II assembly factor Ycf48/Hcf136-like" evidence="4">
    <location>
        <begin position="171"/>
        <end position="289"/>
    </location>
</feature>
<dbReference type="PANTHER" id="PTHR47199:SF2">
    <property type="entry name" value="PHOTOSYSTEM II STABILITY_ASSEMBLY FACTOR HCF136, CHLOROPLASTIC"/>
    <property type="match status" value="1"/>
</dbReference>
<reference evidence="5 6" key="1">
    <citation type="submission" date="2018-06" db="EMBL/GenBank/DDBJ databases">
        <title>Nitrincola tibetense sp. nov., isolated from Lake XuguoCo on Tibetan Plateau.</title>
        <authorList>
            <person name="Xing P."/>
        </authorList>
    </citation>
    <scope>NUCLEOTIDE SEQUENCE [LARGE SCALE GENOMIC DNA]</scope>
    <source>
        <strain evidence="6">xg18</strain>
    </source>
</reference>
<accession>A0A364NR71</accession>
<comment type="caution">
    <text evidence="5">The sequence shown here is derived from an EMBL/GenBank/DDBJ whole genome shotgun (WGS) entry which is preliminary data.</text>
</comment>
<dbReference type="GO" id="GO:0009523">
    <property type="term" value="C:photosystem II"/>
    <property type="evidence" value="ECO:0007669"/>
    <property type="project" value="UniProtKB-KW"/>
</dbReference>
<organism evidence="5 6">
    <name type="scientific">Nitrincola tibetensis</name>
    <dbReference type="NCBI Taxonomy" id="2219697"/>
    <lineage>
        <taxon>Bacteria</taxon>
        <taxon>Pseudomonadati</taxon>
        <taxon>Pseudomonadota</taxon>
        <taxon>Gammaproteobacteria</taxon>
        <taxon>Oceanospirillales</taxon>
        <taxon>Oceanospirillaceae</taxon>
        <taxon>Nitrincola</taxon>
    </lineage>
</organism>
<dbReference type="PANTHER" id="PTHR47199">
    <property type="entry name" value="PHOTOSYSTEM II STABILITY/ASSEMBLY FACTOR HCF136, CHLOROPLASTIC"/>
    <property type="match status" value="1"/>
</dbReference>
<feature type="signal peptide" evidence="3">
    <location>
        <begin position="1"/>
        <end position="25"/>
    </location>
</feature>
<keyword evidence="6" id="KW-1185">Reference proteome</keyword>
<evidence type="ECO:0000256" key="3">
    <source>
        <dbReference type="SAM" id="SignalP"/>
    </source>
</evidence>
<dbReference type="GO" id="GO:0015979">
    <property type="term" value="P:photosynthesis"/>
    <property type="evidence" value="ECO:0007669"/>
    <property type="project" value="UniProtKB-KW"/>
</dbReference>
<evidence type="ECO:0000259" key="4">
    <source>
        <dbReference type="Pfam" id="PF14870"/>
    </source>
</evidence>
<evidence type="ECO:0000256" key="1">
    <source>
        <dbReference type="ARBA" id="ARBA00022531"/>
    </source>
</evidence>
<dbReference type="SUPFAM" id="SSF50939">
    <property type="entry name" value="Sialidases"/>
    <property type="match status" value="1"/>
</dbReference>
<dbReference type="Proteomes" id="UP000250744">
    <property type="component" value="Unassembled WGS sequence"/>
</dbReference>
<keyword evidence="3" id="KW-0732">Signal</keyword>
<protein>
    <submittedName>
        <fullName evidence="5">Photosystem I reaction center subunit IV</fullName>
    </submittedName>
</protein>
<dbReference type="RefSeq" id="WP_112156576.1">
    <property type="nucleotide sequence ID" value="NZ_QKRX01000001.1"/>
</dbReference>
<name>A0A364NR71_9GAMM</name>
<keyword evidence="1" id="KW-0602">Photosynthesis</keyword>
<evidence type="ECO:0000256" key="2">
    <source>
        <dbReference type="ARBA" id="ARBA00023276"/>
    </source>
</evidence>
<feature type="domain" description="Photosynthesis system II assembly factor Ycf48/Hcf136-like" evidence="4">
    <location>
        <begin position="44"/>
        <end position="118"/>
    </location>
</feature>
<dbReference type="EMBL" id="QKRX01000001">
    <property type="protein sequence ID" value="RAU19581.1"/>
    <property type="molecule type" value="Genomic_DNA"/>
</dbReference>
<dbReference type="InterPro" id="IPR015943">
    <property type="entry name" value="WD40/YVTN_repeat-like_dom_sf"/>
</dbReference>
<gene>
    <name evidence="5" type="ORF">DN062_00390</name>
</gene>
<proteinExistence type="predicted"/>
<evidence type="ECO:0000313" key="5">
    <source>
        <dbReference type="EMBL" id="RAU19581.1"/>
    </source>
</evidence>
<dbReference type="OrthoDB" id="9813892at2"/>
<dbReference type="InterPro" id="IPR028203">
    <property type="entry name" value="PSII_CF48-like_dom"/>
</dbReference>
<evidence type="ECO:0000313" key="6">
    <source>
        <dbReference type="Proteomes" id="UP000250744"/>
    </source>
</evidence>
<sequence>MIKHKLCTFVMVSILLGLLPFSSQAGLPDRLEQPARQSDAAKSVMLLDVARSGENLVAVGDLGIILISFNEGRDWQQVNSPVSTLLTAVFFQDDQGWITGHDGVLLASKDAGLTWEKVLDGHLINALLLEDAQSKLQSLQADAYTDAMDIEDAEFDLEDAEVAMEEGPVNPLLDVLFTSAQTGVVIGAYGLALSSDDGGQTWTSFADRLPNPDRLHLNALLQVDDQLYIAGEAGLLLKSYDQGQSWQSLPSPYEGSFFALVQHQDELFALGLRGNLFSSHDAGYQWSPVHVEPTVSFLGADSHEGVLAITGLGGTLLLGQDSHELVVQPLNTRRHFNSVIATEQGWILVGEQGVFLSNRAKELAQ</sequence>
<feature type="chain" id="PRO_5016810930" evidence="3">
    <location>
        <begin position="26"/>
        <end position="365"/>
    </location>
</feature>
<keyword evidence="2" id="KW-0604">Photosystem II</keyword>